<keyword evidence="5 8" id="KW-0812">Transmembrane</keyword>
<evidence type="ECO:0000256" key="3">
    <source>
        <dbReference type="ARBA" id="ARBA00022448"/>
    </source>
</evidence>
<evidence type="ECO:0000256" key="5">
    <source>
        <dbReference type="ARBA" id="ARBA00022692"/>
    </source>
</evidence>
<evidence type="ECO:0000256" key="2">
    <source>
        <dbReference type="ARBA" id="ARBA00007069"/>
    </source>
</evidence>
<dbReference type="InterPro" id="IPR000515">
    <property type="entry name" value="MetI-like"/>
</dbReference>
<keyword evidence="6 8" id="KW-1133">Transmembrane helix</keyword>
<feature type="transmembrane region" description="Helical" evidence="8">
    <location>
        <begin position="241"/>
        <end position="260"/>
    </location>
</feature>
<dbReference type="Pfam" id="PF00528">
    <property type="entry name" value="BPD_transp_1"/>
    <property type="match status" value="1"/>
</dbReference>
<accession>A0A1C1Z1H6</accession>
<dbReference type="PANTHER" id="PTHR43848:SF2">
    <property type="entry name" value="PUTRESCINE TRANSPORT SYSTEM PERMEASE PROTEIN POTI"/>
    <property type="match status" value="1"/>
</dbReference>
<feature type="transmembrane region" description="Helical" evidence="8">
    <location>
        <begin position="73"/>
        <end position="95"/>
    </location>
</feature>
<keyword evidence="7 8" id="KW-0472">Membrane</keyword>
<dbReference type="PROSITE" id="PS50928">
    <property type="entry name" value="ABC_TM1"/>
    <property type="match status" value="1"/>
</dbReference>
<dbReference type="EMBL" id="LQZT01000001">
    <property type="protein sequence ID" value="OCW59536.1"/>
    <property type="molecule type" value="Genomic_DNA"/>
</dbReference>
<comment type="similarity">
    <text evidence="2">Belongs to the binding-protein-dependent transport system permease family. CysTW subfamily.</text>
</comment>
<dbReference type="Proteomes" id="UP000094795">
    <property type="component" value="Unassembled WGS sequence"/>
</dbReference>
<dbReference type="STRING" id="1480615.AWJ14_11015"/>
<evidence type="ECO:0000256" key="8">
    <source>
        <dbReference type="RuleBase" id="RU363032"/>
    </source>
</evidence>
<gene>
    <name evidence="10" type="ORF">AWJ14_11015</name>
</gene>
<feature type="transmembrane region" description="Helical" evidence="8">
    <location>
        <begin position="140"/>
        <end position="168"/>
    </location>
</feature>
<dbReference type="OrthoDB" id="9782004at2"/>
<protein>
    <recommendedName>
        <fullName evidence="9">ABC transmembrane type-1 domain-containing protein</fullName>
    </recommendedName>
</protein>
<evidence type="ECO:0000256" key="6">
    <source>
        <dbReference type="ARBA" id="ARBA00022989"/>
    </source>
</evidence>
<evidence type="ECO:0000256" key="4">
    <source>
        <dbReference type="ARBA" id="ARBA00022475"/>
    </source>
</evidence>
<keyword evidence="11" id="KW-1185">Reference proteome</keyword>
<name>A0A1C1Z1H6_9HYPH</name>
<feature type="transmembrane region" description="Helical" evidence="8">
    <location>
        <begin position="107"/>
        <end position="128"/>
    </location>
</feature>
<comment type="caution">
    <text evidence="10">The sequence shown here is derived from an EMBL/GenBank/DDBJ whole genome shotgun (WGS) entry which is preliminary data.</text>
</comment>
<evidence type="ECO:0000256" key="7">
    <source>
        <dbReference type="ARBA" id="ARBA00023136"/>
    </source>
</evidence>
<organism evidence="10 11">
    <name type="scientific">Hoeflea olei</name>
    <dbReference type="NCBI Taxonomy" id="1480615"/>
    <lineage>
        <taxon>Bacteria</taxon>
        <taxon>Pseudomonadati</taxon>
        <taxon>Pseudomonadota</taxon>
        <taxon>Alphaproteobacteria</taxon>
        <taxon>Hyphomicrobiales</taxon>
        <taxon>Rhizobiaceae</taxon>
        <taxon>Hoeflea</taxon>
    </lineage>
</organism>
<dbReference type="PANTHER" id="PTHR43848">
    <property type="entry name" value="PUTRESCINE TRANSPORT SYSTEM PERMEASE PROTEIN POTI"/>
    <property type="match status" value="1"/>
</dbReference>
<dbReference type="RefSeq" id="WP_083219960.1">
    <property type="nucleotide sequence ID" value="NZ_LQZT01000001.1"/>
</dbReference>
<dbReference type="InterPro" id="IPR051789">
    <property type="entry name" value="Bact_Polyamine_Transport"/>
</dbReference>
<evidence type="ECO:0000259" key="9">
    <source>
        <dbReference type="PROSITE" id="PS50928"/>
    </source>
</evidence>
<proteinExistence type="inferred from homology"/>
<feature type="transmembrane region" description="Helical" evidence="8">
    <location>
        <begin position="12"/>
        <end position="38"/>
    </location>
</feature>
<evidence type="ECO:0000313" key="10">
    <source>
        <dbReference type="EMBL" id="OCW59536.1"/>
    </source>
</evidence>
<comment type="subcellular location">
    <subcellularLocation>
        <location evidence="1 8">Cell membrane</location>
        <topology evidence="1 8">Multi-pass membrane protein</topology>
    </subcellularLocation>
</comment>
<dbReference type="Gene3D" id="1.10.3720.10">
    <property type="entry name" value="MetI-like"/>
    <property type="match status" value="1"/>
</dbReference>
<reference evidence="10 11" key="1">
    <citation type="submission" date="2015-12" db="EMBL/GenBank/DDBJ databases">
        <authorList>
            <person name="Shamseldin A."/>
            <person name="Moawad H."/>
            <person name="Abd El-Rahim W.M."/>
            <person name="Sadowsky M.J."/>
        </authorList>
    </citation>
    <scope>NUCLEOTIDE SEQUENCE [LARGE SCALE GENOMIC DNA]</scope>
    <source>
        <strain evidence="10 11">JC234</strain>
    </source>
</reference>
<keyword evidence="3 8" id="KW-0813">Transport</keyword>
<feature type="transmembrane region" description="Helical" evidence="8">
    <location>
        <begin position="189"/>
        <end position="210"/>
    </location>
</feature>
<dbReference type="GO" id="GO:0055085">
    <property type="term" value="P:transmembrane transport"/>
    <property type="evidence" value="ECO:0007669"/>
    <property type="project" value="InterPro"/>
</dbReference>
<sequence length="278" mass="30751">MMSQRVKNAFVDTALVGTIVLLLIFFYAPIVTLVAFSFTSSRVLTFPIEGFSLEWYGELIAKPDFFPAVINSAIVAAVSTVIATVLGTAGAIAWIRYYFRFRTLFRIVTFAPLLFPQLLLGVVMLLWFSVLGNWLNFSAGLATVIIGHVVYITPFALVIVAVQVYGFDETLEDAARDAGANRWEVFREITFPLLWPGIFSAGIFAFLLSWGNFYVSYSLSGTDRTLPIFVYSGIAVGSSPIYPALATLNFIPALILVGLAEFMRRRALRRQNAAQPLS</sequence>
<dbReference type="SUPFAM" id="SSF161098">
    <property type="entry name" value="MetI-like"/>
    <property type="match status" value="1"/>
</dbReference>
<evidence type="ECO:0000256" key="1">
    <source>
        <dbReference type="ARBA" id="ARBA00004651"/>
    </source>
</evidence>
<dbReference type="GO" id="GO:0005886">
    <property type="term" value="C:plasma membrane"/>
    <property type="evidence" value="ECO:0007669"/>
    <property type="project" value="UniProtKB-SubCell"/>
</dbReference>
<evidence type="ECO:0000313" key="11">
    <source>
        <dbReference type="Proteomes" id="UP000094795"/>
    </source>
</evidence>
<dbReference type="CDD" id="cd06261">
    <property type="entry name" value="TM_PBP2"/>
    <property type="match status" value="1"/>
</dbReference>
<feature type="domain" description="ABC transmembrane type-1" evidence="9">
    <location>
        <begin position="69"/>
        <end position="260"/>
    </location>
</feature>
<dbReference type="AlphaFoldDB" id="A0A1C1Z1H6"/>
<keyword evidence="4" id="KW-1003">Cell membrane</keyword>
<dbReference type="InterPro" id="IPR035906">
    <property type="entry name" value="MetI-like_sf"/>
</dbReference>